<evidence type="ECO:0000256" key="4">
    <source>
        <dbReference type="ARBA" id="ARBA00023136"/>
    </source>
</evidence>
<keyword evidence="2" id="KW-0812">Transmembrane</keyword>
<evidence type="ECO:0000313" key="7">
    <source>
        <dbReference type="EMBL" id="CAK9189780.1"/>
    </source>
</evidence>
<sequence length="2170" mass="237610">MPATITVGGSGSSSISLGLPTNLLESRHLDPANFYKQFLGDTRSIAFRRQQQPRGLSPPPPLPEEKKKKKKKRFVGNEPTAFLPLPNWLPLYSFQPQSCNTFSSLLDSGSKWWRKKKKTTPHHQIPREHFNASFLSPHLLNQQNRGRFFKAGAWIALLLLMGGSARYGQAKARAYMEEKLLPPLASIVGSYLGREVELGNIQRLSPLSLTLGPSSVGPHAEEFSCGELPGIEIRVRPLVSLQRGQVVINAVVMNPHVLVAQKEDWSWLGIPTPSEKKFLHQSSEPGLDKRTKLRRVSREEMGASLLQERDVAARTAARSGYVMGGGVDVGSKLDESSGSSGTLKCIAEGESEGEEEHQVSQAMRGMEKDEIVSGEQETFHPGLEDDELEEEPTLVMEVKSSVLKAKNWTETRVLRPVRRKLLRIWSTKQPLILTKAEYQTRNLQRSALAARTMFEKLERERWQKSGLVVHSGQEATPSGSMSRTASTKEEDLQRLSEVSSGSEKEKGHSDDSTTVGAKTIKQGSKVQTAGPKALTPMEMNGIGVSQFNDLWGNLSSETEVVGQGLRRRVKVIIRRLVRLAKRRVEVSQAEGWTPIALESVYFKDGTFTLLAYGDQEARVMERVNGFVKLRNNHQQILVHVMGKPKRWRSRVSEEGGRLFVKVAVDLAKQSWDVKVKGYDLFAPLIERLLELPLEWSNGRAFGEVDIWMTKEDTFPHFGGRVDVKGLDFRIMDAPSSFKGVSGTLFFQGQRLFLHNATGYYGAIPLNVSGDIDLNPEDGEYRLSCQVSGVECNSLMRSLGALAPPLPLAGSLKGVVYCRGPLDCPIFEGSIETTGKNMSLTYDTQPSAAVDAIQKNIEKGAVAAYDHVPFTSASASFTFNSDNCMADLYGLRAVPVGGGEIRGAGNLWICPEGEIDPTAVNVDCSGQVLGDALASFYAPAGIEVPPSSFGITQLEAKIRGAILMPVFDIKWATPEAQGAMYDGHGNIHISREAIVLNSSAFTFELLTKIHTLYPPINPNRKRSFEFKPAAPPKIEGLDVDCRLNGFDIMGLTPLSIEASSPSPHAMRMKVFGKLKFNGRVPHMSSNNPRMEESQEKGIPGMVGDVSLVGLKLNQFLFAPHLTGSLDISPSSLKLHASGRADEHLHIHVTDPAQNGVGVSLGGQGSSSSSAILNKVFNKEASFSLQRGQLLTDVHYQPGHSAKLEIRNLQLDELELGSLRGAIPKADLTLNLLKRRGQGSLSVKQPRFSGLQGKSLDLAARWSGDVVTLEKSVLEQANSQYEVQGEYVLRGQRAGEKERDEEVMWERAMAGQLGTFITSMGRWRLRLDVPHAEVSEMLPVARLLSRSSDPAVVSRSKELFLQGVQTAGFSAENLKELLGYIRRSNEGSTSDEGSPESIPLPGLAELKGQWHGTLEATGGGKGDTAADFDLQGNNWEWGAYRTQRVIAVGDYTNNDGLRIEKFFIQKDTATLHADGTLLGQKPSLHFAVLNFPVSLVPPLFHAIQSSTPEPLPSPSPLTPIRGTLYMEGDLRGHMIKPQCDVQIRLLDGAIGGISLGRAEVAASITSANRLAFNAVFEPAAHNGHVRFRGSLPMGPGGALEKLEEDLEEDQMWDREKHRRTRGWGREKNWDKEGDDVDEKTGDVSEKTGIEEGWEVRLAESLKVLDGDFLDSSAVQIDAAVKDGGMMLLTAVSPGLCWLQGNADVTLQVRGTVQQPIADGVADFHKVSISSPVLPRPLSNLGGTIRVKNNQLCVEGLEGRVGRRGHLEVRGQLPIKANEAYTNGEAIEIKAQSLEVRARHTFSGQVDTQVRLMGSLLDPEVTGTIQLSHGEAYLSQEKGLEKGASSPPSTISTTMPGGGYSWMAAAENIARSHTAEVFALPAHHLITKPSAEETPVEEGKGRTIQPPVAVRLRGLKLQLGPELRMVYPLILNFAVSGELELNGFADPLRVKPKGTLTFENGDVNLVATQVRLNRDHPNRAKFEPDQGFDPSLDLALVGADWQVKVQGLASNWQDNLVVTSNRTGEQDALTRIEAARVFESQLADSLLEGDGQLAFKKLAAATVETLMPKIETKGEFGQARWRLVSAPQIPNLLSLDPTTDPFKSLANLSFGAEVEVQLGRHLQASVVRQLKESEMATQWTLCYQLNSKLRILFSSIPSVDNRLLIEYSATSQN</sequence>
<dbReference type="Pfam" id="PF04357">
    <property type="entry name" value="TamB"/>
    <property type="match status" value="1"/>
</dbReference>
<feature type="region of interest" description="Disordered" evidence="5">
    <location>
        <begin position="49"/>
        <end position="75"/>
    </location>
</feature>
<keyword evidence="4" id="KW-0472">Membrane</keyword>
<dbReference type="Proteomes" id="UP001497512">
    <property type="component" value="Chromosome 1"/>
</dbReference>
<dbReference type="InterPro" id="IPR053022">
    <property type="entry name" value="Chloroplast_translocon_comp"/>
</dbReference>
<dbReference type="PANTHER" id="PTHR34457:SF3">
    <property type="entry name" value="PROTEIN TIC236, CHLOROPLASTIC"/>
    <property type="match status" value="1"/>
</dbReference>
<dbReference type="EMBL" id="OZ019893">
    <property type="protein sequence ID" value="CAK9189780.1"/>
    <property type="molecule type" value="Genomic_DNA"/>
</dbReference>
<evidence type="ECO:0000259" key="6">
    <source>
        <dbReference type="Pfam" id="PF04357"/>
    </source>
</evidence>
<name>A0ABP0T8D2_9BRYO</name>
<feature type="region of interest" description="Disordered" evidence="5">
    <location>
        <begin position="468"/>
        <end position="528"/>
    </location>
</feature>
<gene>
    <name evidence="7" type="ORF">CSSPTR1EN2_LOCUS431</name>
</gene>
<evidence type="ECO:0000256" key="1">
    <source>
        <dbReference type="ARBA" id="ARBA00004167"/>
    </source>
</evidence>
<proteinExistence type="predicted"/>
<feature type="compositionally biased region" description="Polar residues" evidence="5">
    <location>
        <begin position="512"/>
        <end position="527"/>
    </location>
</feature>
<feature type="compositionally biased region" description="Basic and acidic residues" evidence="5">
    <location>
        <begin position="502"/>
        <end position="511"/>
    </location>
</feature>
<reference evidence="7 8" key="1">
    <citation type="submission" date="2024-02" db="EMBL/GenBank/DDBJ databases">
        <authorList>
            <consortium name="ELIXIR-Norway"/>
            <consortium name="Elixir Norway"/>
        </authorList>
    </citation>
    <scope>NUCLEOTIDE SEQUENCE [LARGE SCALE GENOMIC DNA]</scope>
</reference>
<accession>A0ABP0T8D2</accession>
<feature type="domain" description="Translocation and assembly module TamB C-terminal" evidence="6">
    <location>
        <begin position="1753"/>
        <end position="2149"/>
    </location>
</feature>
<evidence type="ECO:0000256" key="2">
    <source>
        <dbReference type="ARBA" id="ARBA00022692"/>
    </source>
</evidence>
<comment type="subcellular location">
    <subcellularLocation>
        <location evidence="1">Membrane</location>
        <topology evidence="1">Single-pass membrane protein</topology>
    </subcellularLocation>
</comment>
<evidence type="ECO:0000256" key="3">
    <source>
        <dbReference type="ARBA" id="ARBA00022989"/>
    </source>
</evidence>
<evidence type="ECO:0000313" key="8">
    <source>
        <dbReference type="Proteomes" id="UP001497512"/>
    </source>
</evidence>
<keyword evidence="3" id="KW-1133">Transmembrane helix</keyword>
<protein>
    <recommendedName>
        <fullName evidence="6">Translocation and assembly module TamB C-terminal domain-containing protein</fullName>
    </recommendedName>
</protein>
<dbReference type="InterPro" id="IPR007452">
    <property type="entry name" value="TamB_C"/>
</dbReference>
<organism evidence="7 8">
    <name type="scientific">Sphagnum troendelagicum</name>
    <dbReference type="NCBI Taxonomy" id="128251"/>
    <lineage>
        <taxon>Eukaryota</taxon>
        <taxon>Viridiplantae</taxon>
        <taxon>Streptophyta</taxon>
        <taxon>Embryophyta</taxon>
        <taxon>Bryophyta</taxon>
        <taxon>Sphagnophytina</taxon>
        <taxon>Sphagnopsida</taxon>
        <taxon>Sphagnales</taxon>
        <taxon>Sphagnaceae</taxon>
        <taxon>Sphagnum</taxon>
    </lineage>
</organism>
<keyword evidence="8" id="KW-1185">Reference proteome</keyword>
<feature type="compositionally biased region" description="Polar residues" evidence="5">
    <location>
        <begin position="473"/>
        <end position="485"/>
    </location>
</feature>
<evidence type="ECO:0000256" key="5">
    <source>
        <dbReference type="SAM" id="MobiDB-lite"/>
    </source>
</evidence>
<dbReference type="PANTHER" id="PTHR34457">
    <property type="entry name" value="EMBRYO DEFECTIVE 2410"/>
    <property type="match status" value="1"/>
</dbReference>